<sequence length="245" mass="26857">MKFSTLLIASLTSTAVAIPIAISSSTRALPLDFTPRVGVTIPKDSKNVPRAVSDRLRRASVKHDSVIKLMDFVTVQVQTECNDIHIAVTAAKFEGLAHEATVATVRSMDIIRTLLSKTVSRLDNASKMEFTPKERQRLIDDVYAMTNVFFDITKDYVETLGGAEGGRSLSRAAHMLTDVLDSIITIDSEIASDMSRKLTPIFSSVSDEEELLSVVVSSVRDFLSSIEVEPCSGSDRSSDQNEELR</sequence>
<protein>
    <submittedName>
        <fullName evidence="2">Uncharacterized protein</fullName>
    </submittedName>
</protein>
<reference evidence="2" key="1">
    <citation type="submission" date="2022-09" db="EMBL/GenBank/DDBJ databases">
        <title>Fusarium specimens isolated from Avocado Roots.</title>
        <authorList>
            <person name="Stajich J."/>
            <person name="Roper C."/>
            <person name="Heimlech-Rivalta G."/>
        </authorList>
    </citation>
    <scope>NUCLEOTIDE SEQUENCE</scope>
    <source>
        <strain evidence="2">CF00095</strain>
    </source>
</reference>
<evidence type="ECO:0000313" key="2">
    <source>
        <dbReference type="EMBL" id="KAJ4141674.1"/>
    </source>
</evidence>
<dbReference type="Proteomes" id="UP001152024">
    <property type="component" value="Unassembled WGS sequence"/>
</dbReference>
<feature type="chain" id="PRO_5045402071" evidence="1">
    <location>
        <begin position="18"/>
        <end position="245"/>
    </location>
</feature>
<proteinExistence type="predicted"/>
<evidence type="ECO:0000313" key="3">
    <source>
        <dbReference type="Proteomes" id="UP001152024"/>
    </source>
</evidence>
<comment type="caution">
    <text evidence="2">The sequence shown here is derived from an EMBL/GenBank/DDBJ whole genome shotgun (WGS) entry which is preliminary data.</text>
</comment>
<gene>
    <name evidence="2" type="ORF">NW768_000890</name>
</gene>
<evidence type="ECO:0000256" key="1">
    <source>
        <dbReference type="SAM" id="SignalP"/>
    </source>
</evidence>
<name>A0ABQ8RTQ9_FUSEQ</name>
<dbReference type="EMBL" id="JAOQBH010000001">
    <property type="protein sequence ID" value="KAJ4141674.1"/>
    <property type="molecule type" value="Genomic_DNA"/>
</dbReference>
<feature type="signal peptide" evidence="1">
    <location>
        <begin position="1"/>
        <end position="17"/>
    </location>
</feature>
<keyword evidence="3" id="KW-1185">Reference proteome</keyword>
<accession>A0ABQ8RTQ9</accession>
<organism evidence="2 3">
    <name type="scientific">Fusarium equiseti</name>
    <name type="common">Fusarium scirpi</name>
    <dbReference type="NCBI Taxonomy" id="61235"/>
    <lineage>
        <taxon>Eukaryota</taxon>
        <taxon>Fungi</taxon>
        <taxon>Dikarya</taxon>
        <taxon>Ascomycota</taxon>
        <taxon>Pezizomycotina</taxon>
        <taxon>Sordariomycetes</taxon>
        <taxon>Hypocreomycetidae</taxon>
        <taxon>Hypocreales</taxon>
        <taxon>Nectriaceae</taxon>
        <taxon>Fusarium</taxon>
        <taxon>Fusarium incarnatum-equiseti species complex</taxon>
    </lineage>
</organism>
<keyword evidence="1" id="KW-0732">Signal</keyword>